<dbReference type="InterPro" id="IPR013249">
    <property type="entry name" value="RNA_pol_sigma70_r4_t2"/>
</dbReference>
<sequence length="262" mass="28545">MREILGSLAAMLSPFYAPAADLDLPVIQRRAGCVRWTMHPQQPASPAPTEPVAPGLRPSHLSIVPPPGSRNAPPSPEDLAGWVRAVAQSGDRAAFAQLFAHFAPRIKSYLLRAGTDDALAEDLAQETMVQLWRKATLFDAAQAGAATWVFTIARNLRVDRFRRQGGAAALQEDGVDMDALADGAPEPAAQLHALRMERQVQAALRQLPAEQVLVLQLSYYEDQPHARIAERLGIPLGTVKSRVRLAVNHLRRLLAAFEDPTP</sequence>
<keyword evidence="2" id="KW-0805">Transcription regulation</keyword>
<dbReference type="Gene3D" id="1.10.10.10">
    <property type="entry name" value="Winged helix-like DNA-binding domain superfamily/Winged helix DNA-binding domain"/>
    <property type="match status" value="1"/>
</dbReference>
<dbReference type="EMBL" id="BMYK01000021">
    <property type="protein sequence ID" value="GHC96073.1"/>
    <property type="molecule type" value="Genomic_DNA"/>
</dbReference>
<feature type="compositionally biased region" description="Pro residues" evidence="5">
    <location>
        <begin position="64"/>
        <end position="76"/>
    </location>
</feature>
<protein>
    <submittedName>
        <fullName evidence="8">RNA polymerase sigma factor</fullName>
    </submittedName>
</protein>
<evidence type="ECO:0000313" key="9">
    <source>
        <dbReference type="Proteomes" id="UP000626210"/>
    </source>
</evidence>
<evidence type="ECO:0000313" key="8">
    <source>
        <dbReference type="EMBL" id="GHC96073.1"/>
    </source>
</evidence>
<evidence type="ECO:0000256" key="2">
    <source>
        <dbReference type="ARBA" id="ARBA00023015"/>
    </source>
</evidence>
<evidence type="ECO:0000256" key="4">
    <source>
        <dbReference type="ARBA" id="ARBA00023163"/>
    </source>
</evidence>
<dbReference type="InterPro" id="IPR036388">
    <property type="entry name" value="WH-like_DNA-bd_sf"/>
</dbReference>
<dbReference type="NCBIfam" id="TIGR02937">
    <property type="entry name" value="sigma70-ECF"/>
    <property type="match status" value="1"/>
</dbReference>
<feature type="domain" description="RNA polymerase sigma-70 region 2" evidence="6">
    <location>
        <begin position="98"/>
        <end position="165"/>
    </location>
</feature>
<feature type="region of interest" description="Disordered" evidence="5">
    <location>
        <begin position="39"/>
        <end position="76"/>
    </location>
</feature>
<evidence type="ECO:0000259" key="7">
    <source>
        <dbReference type="Pfam" id="PF08281"/>
    </source>
</evidence>
<keyword evidence="4" id="KW-0804">Transcription</keyword>
<organism evidence="8 9">
    <name type="scientific">Pseudorhodoferax aquiterrae</name>
    <dbReference type="NCBI Taxonomy" id="747304"/>
    <lineage>
        <taxon>Bacteria</taxon>
        <taxon>Pseudomonadati</taxon>
        <taxon>Pseudomonadota</taxon>
        <taxon>Betaproteobacteria</taxon>
        <taxon>Burkholderiales</taxon>
        <taxon>Comamonadaceae</taxon>
    </lineage>
</organism>
<evidence type="ECO:0000256" key="5">
    <source>
        <dbReference type="SAM" id="MobiDB-lite"/>
    </source>
</evidence>
<keyword evidence="3" id="KW-0731">Sigma factor</keyword>
<dbReference type="SUPFAM" id="SSF88946">
    <property type="entry name" value="Sigma2 domain of RNA polymerase sigma factors"/>
    <property type="match status" value="1"/>
</dbReference>
<dbReference type="InterPro" id="IPR013324">
    <property type="entry name" value="RNA_pol_sigma_r3/r4-like"/>
</dbReference>
<evidence type="ECO:0000256" key="1">
    <source>
        <dbReference type="ARBA" id="ARBA00010641"/>
    </source>
</evidence>
<accession>A0ABQ3G855</accession>
<evidence type="ECO:0000256" key="3">
    <source>
        <dbReference type="ARBA" id="ARBA00023082"/>
    </source>
</evidence>
<dbReference type="PANTHER" id="PTHR43133">
    <property type="entry name" value="RNA POLYMERASE ECF-TYPE SIGMA FACTO"/>
    <property type="match status" value="1"/>
</dbReference>
<keyword evidence="9" id="KW-1185">Reference proteome</keyword>
<dbReference type="InterPro" id="IPR013325">
    <property type="entry name" value="RNA_pol_sigma_r2"/>
</dbReference>
<dbReference type="PANTHER" id="PTHR43133:SF62">
    <property type="entry name" value="RNA POLYMERASE SIGMA FACTOR SIGZ"/>
    <property type="match status" value="1"/>
</dbReference>
<dbReference type="InterPro" id="IPR039425">
    <property type="entry name" value="RNA_pol_sigma-70-like"/>
</dbReference>
<gene>
    <name evidence="8" type="ORF">GCM10007320_49630</name>
</gene>
<dbReference type="InterPro" id="IPR014284">
    <property type="entry name" value="RNA_pol_sigma-70_dom"/>
</dbReference>
<dbReference type="Proteomes" id="UP000626210">
    <property type="component" value="Unassembled WGS sequence"/>
</dbReference>
<comment type="similarity">
    <text evidence="1">Belongs to the sigma-70 factor family. ECF subfamily.</text>
</comment>
<reference evidence="9" key="1">
    <citation type="journal article" date="2019" name="Int. J. Syst. Evol. Microbiol.">
        <title>The Global Catalogue of Microorganisms (GCM) 10K type strain sequencing project: providing services to taxonomists for standard genome sequencing and annotation.</title>
        <authorList>
            <consortium name="The Broad Institute Genomics Platform"/>
            <consortium name="The Broad Institute Genome Sequencing Center for Infectious Disease"/>
            <person name="Wu L."/>
            <person name="Ma J."/>
        </authorList>
    </citation>
    <scope>NUCLEOTIDE SEQUENCE [LARGE SCALE GENOMIC DNA]</scope>
    <source>
        <strain evidence="9">KCTC 23314</strain>
    </source>
</reference>
<name>A0ABQ3G855_9BURK</name>
<dbReference type="SUPFAM" id="SSF88659">
    <property type="entry name" value="Sigma3 and sigma4 domains of RNA polymerase sigma factors"/>
    <property type="match status" value="1"/>
</dbReference>
<dbReference type="Gene3D" id="1.10.1740.10">
    <property type="match status" value="1"/>
</dbReference>
<feature type="domain" description="RNA polymerase sigma factor 70 region 4 type 2" evidence="7">
    <location>
        <begin position="198"/>
        <end position="250"/>
    </location>
</feature>
<dbReference type="Pfam" id="PF04542">
    <property type="entry name" value="Sigma70_r2"/>
    <property type="match status" value="1"/>
</dbReference>
<dbReference type="Pfam" id="PF08281">
    <property type="entry name" value="Sigma70_r4_2"/>
    <property type="match status" value="1"/>
</dbReference>
<comment type="caution">
    <text evidence="8">The sequence shown here is derived from an EMBL/GenBank/DDBJ whole genome shotgun (WGS) entry which is preliminary data.</text>
</comment>
<dbReference type="CDD" id="cd06171">
    <property type="entry name" value="Sigma70_r4"/>
    <property type="match status" value="1"/>
</dbReference>
<evidence type="ECO:0000259" key="6">
    <source>
        <dbReference type="Pfam" id="PF04542"/>
    </source>
</evidence>
<dbReference type="InterPro" id="IPR007627">
    <property type="entry name" value="RNA_pol_sigma70_r2"/>
</dbReference>
<proteinExistence type="inferred from homology"/>